<organism evidence="2 3">
    <name type="scientific">Pelomonas candidula</name>
    <dbReference type="NCBI Taxonomy" id="3299025"/>
    <lineage>
        <taxon>Bacteria</taxon>
        <taxon>Pseudomonadati</taxon>
        <taxon>Pseudomonadota</taxon>
        <taxon>Betaproteobacteria</taxon>
        <taxon>Burkholderiales</taxon>
        <taxon>Sphaerotilaceae</taxon>
        <taxon>Roseateles</taxon>
    </lineage>
</organism>
<keyword evidence="3" id="KW-1185">Reference proteome</keyword>
<dbReference type="RefSeq" id="WP_394409752.1">
    <property type="nucleotide sequence ID" value="NZ_JBIGIC010000005.1"/>
</dbReference>
<comment type="caution">
    <text evidence="2">The sequence shown here is derived from an EMBL/GenBank/DDBJ whole genome shotgun (WGS) entry which is preliminary data.</text>
</comment>
<accession>A0ABW7HBQ4</accession>
<evidence type="ECO:0000313" key="2">
    <source>
        <dbReference type="EMBL" id="MFG6487255.1"/>
    </source>
</evidence>
<feature type="region of interest" description="Disordered" evidence="1">
    <location>
        <begin position="19"/>
        <end position="41"/>
    </location>
</feature>
<proteinExistence type="predicted"/>
<name>A0ABW7HBQ4_9BURK</name>
<evidence type="ECO:0000256" key="1">
    <source>
        <dbReference type="SAM" id="MobiDB-lite"/>
    </source>
</evidence>
<sequence>MVSSVNSSLLNYLSALTSDSSPTSAALTSTTTASTSGSAAGAKVSQASLQRAAAMTKSAAAAAVLERNQKALTTELRAALDKAGVKLTGTVDFSVKSDGSVEVKGNDADKAAVKSFLSADTSKPSFATRIATQAKDALKLSQTIQQSAAISQAAKSAKSAAGVMSLYTSLMQQQTGASAAVYSLSPTSSSLTYPGSLSANA</sequence>
<dbReference type="EMBL" id="JBIGIC010000005">
    <property type="protein sequence ID" value="MFG6487255.1"/>
    <property type="molecule type" value="Genomic_DNA"/>
</dbReference>
<reference evidence="2 3" key="1">
    <citation type="submission" date="2024-08" db="EMBL/GenBank/DDBJ databases">
        <authorList>
            <person name="Lu H."/>
        </authorList>
    </citation>
    <scope>NUCLEOTIDE SEQUENCE [LARGE SCALE GENOMIC DNA]</scope>
    <source>
        <strain evidence="2 3">BYS78W</strain>
    </source>
</reference>
<evidence type="ECO:0008006" key="4">
    <source>
        <dbReference type="Google" id="ProtNLM"/>
    </source>
</evidence>
<gene>
    <name evidence="2" type="ORF">ACG04R_11290</name>
</gene>
<dbReference type="Proteomes" id="UP001606134">
    <property type="component" value="Unassembled WGS sequence"/>
</dbReference>
<evidence type="ECO:0000313" key="3">
    <source>
        <dbReference type="Proteomes" id="UP001606134"/>
    </source>
</evidence>
<protein>
    <recommendedName>
        <fullName evidence="4">Flagellar hook-associated protein 2 C-terminal domain-containing protein</fullName>
    </recommendedName>
</protein>